<evidence type="ECO:0000313" key="5">
    <source>
        <dbReference type="EMBL" id="KOO22754.1"/>
    </source>
</evidence>
<feature type="domain" description="HECT" evidence="4">
    <location>
        <begin position="338"/>
        <end position="544"/>
    </location>
</feature>
<gene>
    <name evidence="5" type="ORF">Ctob_000623</name>
</gene>
<reference evidence="6" key="1">
    <citation type="journal article" date="2015" name="PLoS Genet.">
        <title>Genome Sequence and Transcriptome Analyses of Chrysochromulina tobin: Metabolic Tools for Enhanced Algal Fitness in the Prominent Order Prymnesiales (Haptophyceae).</title>
        <authorList>
            <person name="Hovde B.T."/>
            <person name="Deodato C.R."/>
            <person name="Hunsperger H.M."/>
            <person name="Ryken S.A."/>
            <person name="Yost W."/>
            <person name="Jha R.K."/>
            <person name="Patterson J."/>
            <person name="Monnat R.J. Jr."/>
            <person name="Barlow S.B."/>
            <person name="Starkenburg S.R."/>
            <person name="Cattolico R.A."/>
        </authorList>
    </citation>
    <scope>NUCLEOTIDE SEQUENCE</scope>
    <source>
        <strain evidence="6">CCMP291</strain>
    </source>
</reference>
<dbReference type="SUPFAM" id="SSF56204">
    <property type="entry name" value="Hect, E3 ligase catalytic domain"/>
    <property type="match status" value="1"/>
</dbReference>
<organism evidence="5 6">
    <name type="scientific">Chrysochromulina tobinii</name>
    <dbReference type="NCBI Taxonomy" id="1460289"/>
    <lineage>
        <taxon>Eukaryota</taxon>
        <taxon>Haptista</taxon>
        <taxon>Haptophyta</taxon>
        <taxon>Prymnesiophyceae</taxon>
        <taxon>Prymnesiales</taxon>
        <taxon>Chrysochromulinaceae</taxon>
        <taxon>Chrysochromulina</taxon>
    </lineage>
</organism>
<accession>A0A0M0J832</accession>
<comment type="caution">
    <text evidence="5">The sequence shown here is derived from an EMBL/GenBank/DDBJ whole genome shotgun (WGS) entry which is preliminary data.</text>
</comment>
<sequence>MLQKSKSESLPALRAKLEEKTAALEVSEAARAAAEAARAEALAAQVEAERAKAAGEAREENLRAEIRRLREVARRSVVVTAIASGSGGVAAADDTAVNLATRTAETQAAAAAGMRLAQLRRPRECFGRYALVFEEYIGSLRETLKASFSTDTTWILGKGKGEKGVERGSELAAWEAAVGTSAFKKGVFRNSLRTRLLSRTHVSYAGDEREAQDLNGVSAEFFSAVWTQLFASVVGAGDEPDDDTAPRDQREYAVGPLLGRFAYDFLMNEHRPFHVHDADAPGALSSADAARAALADFDSNAQSFFLSLRPEPQQMPLDFLVHVGLLPPEQLGVTRTLGGDTMEVARARADALAIECARYALLERRKLALEHFRRGFLGAMGAAGSASMPQDDEPGCLDVTRHLALFTPVELSLMLGGKETLSATELIEMIDWPNAKEALETWGTDKPAVLLRTYLVGLGDLSSNRCLDLFKCITARRAVPAHMQERITLAAARSPKDDSVYDGRAAAEVYTCFAQLKLPKYESLEQLEHGLNELLAQKEMFTSR</sequence>
<feature type="active site" description="Glycyl thioester intermediate" evidence="2">
    <location>
        <position position="512"/>
    </location>
</feature>
<dbReference type="Gene3D" id="3.30.2410.10">
    <property type="entry name" value="Hect, E3 ligase catalytic domain"/>
    <property type="match status" value="1"/>
</dbReference>
<evidence type="ECO:0000259" key="4">
    <source>
        <dbReference type="PROSITE" id="PS50237"/>
    </source>
</evidence>
<protein>
    <recommendedName>
        <fullName evidence="4">HECT domain-containing protein</fullName>
    </recommendedName>
</protein>
<dbReference type="Proteomes" id="UP000037460">
    <property type="component" value="Unassembled WGS sequence"/>
</dbReference>
<dbReference type="InterPro" id="IPR035983">
    <property type="entry name" value="Hect_E3_ubiquitin_ligase"/>
</dbReference>
<evidence type="ECO:0000256" key="2">
    <source>
        <dbReference type="PROSITE-ProRule" id="PRU00104"/>
    </source>
</evidence>
<keyword evidence="3" id="KW-0175">Coiled coil</keyword>
<dbReference type="InterPro" id="IPR000569">
    <property type="entry name" value="HECT_dom"/>
</dbReference>
<dbReference type="Pfam" id="PF00632">
    <property type="entry name" value="HECT"/>
    <property type="match status" value="1"/>
</dbReference>
<dbReference type="GO" id="GO:0004842">
    <property type="term" value="F:ubiquitin-protein transferase activity"/>
    <property type="evidence" value="ECO:0007669"/>
    <property type="project" value="InterPro"/>
</dbReference>
<evidence type="ECO:0000256" key="3">
    <source>
        <dbReference type="SAM" id="Coils"/>
    </source>
</evidence>
<dbReference type="PROSITE" id="PS50237">
    <property type="entry name" value="HECT"/>
    <property type="match status" value="1"/>
</dbReference>
<keyword evidence="1 2" id="KW-0833">Ubl conjugation pathway</keyword>
<dbReference type="AlphaFoldDB" id="A0A0M0J832"/>
<dbReference type="EMBL" id="JWZX01003253">
    <property type="protein sequence ID" value="KOO22754.1"/>
    <property type="molecule type" value="Genomic_DNA"/>
</dbReference>
<feature type="coiled-coil region" evidence="3">
    <location>
        <begin position="17"/>
        <end position="72"/>
    </location>
</feature>
<keyword evidence="6" id="KW-1185">Reference proteome</keyword>
<name>A0A0M0J832_9EUKA</name>
<evidence type="ECO:0000313" key="6">
    <source>
        <dbReference type="Proteomes" id="UP000037460"/>
    </source>
</evidence>
<evidence type="ECO:0000256" key="1">
    <source>
        <dbReference type="ARBA" id="ARBA00022786"/>
    </source>
</evidence>
<proteinExistence type="predicted"/>